<protein>
    <submittedName>
        <fullName evidence="1 3">Uncharacterized protein</fullName>
    </submittedName>
</protein>
<gene>
    <name evidence="1" type="ORF">GPUH_LOCUS16491</name>
</gene>
<evidence type="ECO:0000313" key="2">
    <source>
        <dbReference type="Proteomes" id="UP000271098"/>
    </source>
</evidence>
<dbReference type="WBParaSite" id="GPUH_0001651301-mRNA-1">
    <property type="protein sequence ID" value="GPUH_0001651301-mRNA-1"/>
    <property type="gene ID" value="GPUH_0001651301"/>
</dbReference>
<name>A0A183E6A0_9BILA</name>
<evidence type="ECO:0000313" key="3">
    <source>
        <dbReference type="WBParaSite" id="GPUH_0001651301-mRNA-1"/>
    </source>
</evidence>
<accession>A0A183E6A0</accession>
<evidence type="ECO:0000313" key="1">
    <source>
        <dbReference type="EMBL" id="VDN27993.1"/>
    </source>
</evidence>
<sequence>MSGLGCSRSGDGVLIMLPDRATAGDVSTIGDDVNVETSEPHRSQWPLDEFEDEASKDRFFLLADEHCPSSLKEF</sequence>
<keyword evidence="2" id="KW-1185">Reference proteome</keyword>
<organism evidence="3">
    <name type="scientific">Gongylonema pulchrum</name>
    <dbReference type="NCBI Taxonomy" id="637853"/>
    <lineage>
        <taxon>Eukaryota</taxon>
        <taxon>Metazoa</taxon>
        <taxon>Ecdysozoa</taxon>
        <taxon>Nematoda</taxon>
        <taxon>Chromadorea</taxon>
        <taxon>Rhabditida</taxon>
        <taxon>Spirurina</taxon>
        <taxon>Spiruromorpha</taxon>
        <taxon>Spiruroidea</taxon>
        <taxon>Gongylonematidae</taxon>
        <taxon>Gongylonema</taxon>
    </lineage>
</organism>
<dbReference type="AlphaFoldDB" id="A0A183E6A0"/>
<reference evidence="3" key="1">
    <citation type="submission" date="2016-06" db="UniProtKB">
        <authorList>
            <consortium name="WormBaseParasite"/>
        </authorList>
    </citation>
    <scope>IDENTIFICATION</scope>
</reference>
<dbReference type="EMBL" id="UYRT01083824">
    <property type="protein sequence ID" value="VDN27993.1"/>
    <property type="molecule type" value="Genomic_DNA"/>
</dbReference>
<proteinExistence type="predicted"/>
<dbReference type="Proteomes" id="UP000271098">
    <property type="component" value="Unassembled WGS sequence"/>
</dbReference>
<reference evidence="1 2" key="2">
    <citation type="submission" date="2018-11" db="EMBL/GenBank/DDBJ databases">
        <authorList>
            <consortium name="Pathogen Informatics"/>
        </authorList>
    </citation>
    <scope>NUCLEOTIDE SEQUENCE [LARGE SCALE GENOMIC DNA]</scope>
</reference>